<dbReference type="Proteomes" id="UP000642488">
    <property type="component" value="Unassembled WGS sequence"/>
</dbReference>
<dbReference type="RefSeq" id="WP_198915295.1">
    <property type="nucleotide sequence ID" value="NZ_JAEKPD010000004.1"/>
</dbReference>
<dbReference type="EMBL" id="JAEKPD010000004">
    <property type="protein sequence ID" value="MBJ3762114.1"/>
    <property type="molecule type" value="Genomic_DNA"/>
</dbReference>
<sequence length="85" mass="9505">MAENTNANAASAALNKWLKAYAPEGAMMHRFRHSMRDRLRAVECPAEFVDQIGGWQTGGIGHGYGMGYPMPILRKWLEEATRCAH</sequence>
<evidence type="ECO:0008006" key="3">
    <source>
        <dbReference type="Google" id="ProtNLM"/>
    </source>
</evidence>
<organism evidence="1 2">
    <name type="scientific">Palleronia pontilimi</name>
    <dbReference type="NCBI Taxonomy" id="1964209"/>
    <lineage>
        <taxon>Bacteria</taxon>
        <taxon>Pseudomonadati</taxon>
        <taxon>Pseudomonadota</taxon>
        <taxon>Alphaproteobacteria</taxon>
        <taxon>Rhodobacterales</taxon>
        <taxon>Roseobacteraceae</taxon>
        <taxon>Palleronia</taxon>
    </lineage>
</organism>
<keyword evidence="2" id="KW-1185">Reference proteome</keyword>
<protein>
    <recommendedName>
        <fullName evidence="3">Phage integrase family protein</fullName>
    </recommendedName>
</protein>
<evidence type="ECO:0000313" key="1">
    <source>
        <dbReference type="EMBL" id="MBJ3762114.1"/>
    </source>
</evidence>
<gene>
    <name evidence="1" type="ORF">ILP92_05075</name>
</gene>
<name>A0A934I7Y9_9RHOB</name>
<accession>A0A934I7Y9</accession>
<reference evidence="1" key="1">
    <citation type="submission" date="2020-12" db="EMBL/GenBank/DDBJ databases">
        <title>Bacterial taxonomy.</title>
        <authorList>
            <person name="Pan X."/>
        </authorList>
    </citation>
    <scope>NUCLEOTIDE SEQUENCE</scope>
    <source>
        <strain evidence="1">KCTC 52957</strain>
    </source>
</reference>
<proteinExistence type="predicted"/>
<dbReference type="AlphaFoldDB" id="A0A934I7Y9"/>
<comment type="caution">
    <text evidence="1">The sequence shown here is derived from an EMBL/GenBank/DDBJ whole genome shotgun (WGS) entry which is preliminary data.</text>
</comment>
<evidence type="ECO:0000313" key="2">
    <source>
        <dbReference type="Proteomes" id="UP000642488"/>
    </source>
</evidence>